<feature type="domain" description="Metallo-beta-lactamase" evidence="4">
    <location>
        <begin position="11"/>
        <end position="175"/>
    </location>
</feature>
<dbReference type="EMBL" id="VSSQ01020696">
    <property type="protein sequence ID" value="MPM65754.1"/>
    <property type="molecule type" value="Genomic_DNA"/>
</dbReference>
<protein>
    <submittedName>
        <fullName evidence="5">Ribonuclease J1</fullName>
        <ecNumber evidence="5">3.1.-.-</ecNumber>
    </submittedName>
</protein>
<dbReference type="GO" id="GO:0003723">
    <property type="term" value="F:RNA binding"/>
    <property type="evidence" value="ECO:0007669"/>
    <property type="project" value="UniProtKB-KW"/>
</dbReference>
<dbReference type="PANTHER" id="PTHR43694:SF1">
    <property type="entry name" value="RIBONUCLEASE J"/>
    <property type="match status" value="1"/>
</dbReference>
<dbReference type="GO" id="GO:0004527">
    <property type="term" value="F:exonuclease activity"/>
    <property type="evidence" value="ECO:0007669"/>
    <property type="project" value="UniProtKB-KW"/>
</dbReference>
<dbReference type="EC" id="3.1.-.-" evidence="5"/>
<proteinExistence type="predicted"/>
<dbReference type="SUPFAM" id="SSF56281">
    <property type="entry name" value="Metallo-hydrolase/oxidoreductase"/>
    <property type="match status" value="1"/>
</dbReference>
<evidence type="ECO:0000256" key="1">
    <source>
        <dbReference type="ARBA" id="ARBA00022722"/>
    </source>
</evidence>
<gene>
    <name evidence="5" type="primary">rnjA_22</name>
    <name evidence="5" type="ORF">SDC9_112655</name>
</gene>
<dbReference type="Gene3D" id="3.60.15.10">
    <property type="entry name" value="Ribonuclease Z/Hydroxyacylglutathione hydrolase-like"/>
    <property type="match status" value="1"/>
</dbReference>
<dbReference type="InterPro" id="IPR036866">
    <property type="entry name" value="RibonucZ/Hydroxyglut_hydro"/>
</dbReference>
<name>A0A645BVG2_9ZZZZ</name>
<dbReference type="InterPro" id="IPR041636">
    <property type="entry name" value="RNase_J_C"/>
</dbReference>
<dbReference type="InterPro" id="IPR042173">
    <property type="entry name" value="RNase_J_2"/>
</dbReference>
<dbReference type="InterPro" id="IPR001279">
    <property type="entry name" value="Metallo-B-lactamas"/>
</dbReference>
<dbReference type="SMART" id="SM00849">
    <property type="entry name" value="Lactamase_B"/>
    <property type="match status" value="1"/>
</dbReference>
<dbReference type="Gene3D" id="3.10.20.580">
    <property type="match status" value="1"/>
</dbReference>
<dbReference type="Pfam" id="PF00753">
    <property type="entry name" value="Lactamase_B"/>
    <property type="match status" value="1"/>
</dbReference>
<evidence type="ECO:0000259" key="4">
    <source>
        <dbReference type="SMART" id="SM00849"/>
    </source>
</evidence>
<keyword evidence="2" id="KW-0269">Exonuclease</keyword>
<dbReference type="CDD" id="cd07714">
    <property type="entry name" value="RNaseJ_MBL-fold"/>
    <property type="match status" value="1"/>
</dbReference>
<keyword evidence="3" id="KW-0694">RNA-binding</keyword>
<dbReference type="PANTHER" id="PTHR43694">
    <property type="entry name" value="RIBONUCLEASE J"/>
    <property type="match status" value="1"/>
</dbReference>
<dbReference type="AlphaFoldDB" id="A0A645BVG2"/>
<evidence type="ECO:0000256" key="2">
    <source>
        <dbReference type="ARBA" id="ARBA00022839"/>
    </source>
</evidence>
<accession>A0A645BVG2</accession>
<evidence type="ECO:0000313" key="5">
    <source>
        <dbReference type="EMBL" id="MPM65754.1"/>
    </source>
</evidence>
<keyword evidence="1" id="KW-0540">Nuclease</keyword>
<comment type="caution">
    <text evidence="5">The sequence shown here is derived from an EMBL/GenBank/DDBJ whole genome shotgun (WGS) entry which is preliminary data.</text>
</comment>
<dbReference type="Pfam" id="PF22505">
    <property type="entry name" value="RNase_J_b_CASP"/>
    <property type="match status" value="1"/>
</dbReference>
<evidence type="ECO:0000256" key="3">
    <source>
        <dbReference type="ARBA" id="ARBA00022884"/>
    </source>
</evidence>
<sequence>MYMPGVDTLIPDVSYLQKQLDEGDKIVGMVLSHGHDDHIGALPYILPELPEFPIYASALTAGFAQDRIKDKNLDREITVIPDHQLQKIGSYFQFEYLAVTHSVPDTKHIILQTPVGVIYHGSDFKLDKAPVDGQLSDMTRMQEAGKAGITLALLDCLRVERTEWTPSESTVAPVLAQQMADVKGKILVTLMSSHIHRIQEVVNACESLGRKIAFVGRSVEQNVRVATFLKKLRIPEGMQIDKTEITQTADEKLCIVIAGSQGQEGSSLVRAVYGEHQIIQITAKDKVVFSADVIPGNEVNYFAAIDELAANGIDVVYPDICPGIHQSGHAAAPEQKLMVETLQPRFVMPIGGADRHRALFLKNVALPAGMQKDQVLLPTIGQVLGIDGTSVSVIDEVSLMPRTVDGLGIGDVGPIVLSDRLSLSKAGIIVLVLPRTAGSFDFKDIKVISRGFVFMKEADEVIRFVKEQAMEVIQANAGQLKDEELKKKIEKRLSKKLYRVIQREPLIVPVIIDF</sequence>
<reference evidence="5" key="1">
    <citation type="submission" date="2019-08" db="EMBL/GenBank/DDBJ databases">
        <authorList>
            <person name="Kucharzyk K."/>
            <person name="Murdoch R.W."/>
            <person name="Higgins S."/>
            <person name="Loffler F."/>
        </authorList>
    </citation>
    <scope>NUCLEOTIDE SEQUENCE</scope>
</reference>
<dbReference type="Pfam" id="PF17770">
    <property type="entry name" value="RNase_J_C"/>
    <property type="match status" value="1"/>
</dbReference>
<dbReference type="InterPro" id="IPR055132">
    <property type="entry name" value="RNase_J_b_CASP"/>
</dbReference>
<dbReference type="Gene3D" id="3.40.50.10710">
    <property type="entry name" value="Metallo-hydrolase/oxidoreductase"/>
    <property type="match status" value="1"/>
</dbReference>
<organism evidence="5">
    <name type="scientific">bioreactor metagenome</name>
    <dbReference type="NCBI Taxonomy" id="1076179"/>
    <lineage>
        <taxon>unclassified sequences</taxon>
        <taxon>metagenomes</taxon>
        <taxon>ecological metagenomes</taxon>
    </lineage>
</organism>
<keyword evidence="5" id="KW-0378">Hydrolase</keyword>